<evidence type="ECO:0000256" key="2">
    <source>
        <dbReference type="ARBA" id="ARBA00022840"/>
    </source>
</evidence>
<dbReference type="Proteomes" id="UP000739538">
    <property type="component" value="Unassembled WGS sequence"/>
</dbReference>
<dbReference type="PANTHER" id="PTHR11361:SF99">
    <property type="entry name" value="DNA MISMATCH REPAIR PROTEIN"/>
    <property type="match status" value="1"/>
</dbReference>
<evidence type="ECO:0000313" key="5">
    <source>
        <dbReference type="EMBL" id="MCA9757539.1"/>
    </source>
</evidence>
<evidence type="ECO:0000313" key="6">
    <source>
        <dbReference type="Proteomes" id="UP000739538"/>
    </source>
</evidence>
<dbReference type="SMART" id="SM00534">
    <property type="entry name" value="MUTSac"/>
    <property type="match status" value="1"/>
</dbReference>
<dbReference type="Pfam" id="PF00488">
    <property type="entry name" value="MutS_V"/>
    <property type="match status" value="1"/>
</dbReference>
<dbReference type="InterPro" id="IPR027417">
    <property type="entry name" value="P-loop_NTPase"/>
</dbReference>
<dbReference type="PANTHER" id="PTHR11361">
    <property type="entry name" value="DNA MISMATCH REPAIR PROTEIN MUTS FAMILY MEMBER"/>
    <property type="match status" value="1"/>
</dbReference>
<keyword evidence="2" id="KW-0067">ATP-binding</keyword>
<dbReference type="AlphaFoldDB" id="A0A956NEL1"/>
<keyword evidence="1" id="KW-0547">Nucleotide-binding</keyword>
<reference evidence="5" key="1">
    <citation type="submission" date="2020-04" db="EMBL/GenBank/DDBJ databases">
        <authorList>
            <person name="Zhang T."/>
        </authorList>
    </citation>
    <scope>NUCLEOTIDE SEQUENCE</scope>
    <source>
        <strain evidence="5">HKST-UBA02</strain>
    </source>
</reference>
<comment type="caution">
    <text evidence="5">The sequence shown here is derived from an EMBL/GenBank/DDBJ whole genome shotgun (WGS) entry which is preliminary data.</text>
</comment>
<gene>
    <name evidence="5" type="ORF">KDA27_17170</name>
</gene>
<evidence type="ECO:0000256" key="1">
    <source>
        <dbReference type="ARBA" id="ARBA00022741"/>
    </source>
</evidence>
<accession>A0A956NEL1</accession>
<reference evidence="5" key="2">
    <citation type="journal article" date="2021" name="Microbiome">
        <title>Successional dynamics and alternative stable states in a saline activated sludge microbial community over 9 years.</title>
        <authorList>
            <person name="Wang Y."/>
            <person name="Ye J."/>
            <person name="Ju F."/>
            <person name="Liu L."/>
            <person name="Boyd J.A."/>
            <person name="Deng Y."/>
            <person name="Parks D.H."/>
            <person name="Jiang X."/>
            <person name="Yin X."/>
            <person name="Woodcroft B.J."/>
            <person name="Tyson G.W."/>
            <person name="Hugenholtz P."/>
            <person name="Polz M.F."/>
            <person name="Zhang T."/>
        </authorList>
    </citation>
    <scope>NUCLEOTIDE SEQUENCE</scope>
    <source>
        <strain evidence="5">HKST-UBA02</strain>
    </source>
</reference>
<dbReference type="Gene3D" id="1.10.1420.10">
    <property type="match status" value="1"/>
</dbReference>
<dbReference type="SUPFAM" id="SSF48334">
    <property type="entry name" value="DNA repair protein MutS, domain III"/>
    <property type="match status" value="1"/>
</dbReference>
<dbReference type="GO" id="GO:0006298">
    <property type="term" value="P:mismatch repair"/>
    <property type="evidence" value="ECO:0007669"/>
    <property type="project" value="InterPro"/>
</dbReference>
<dbReference type="InterPro" id="IPR045076">
    <property type="entry name" value="MutS"/>
</dbReference>
<dbReference type="EMBL" id="JAGQHS010000104">
    <property type="protein sequence ID" value="MCA9757539.1"/>
    <property type="molecule type" value="Genomic_DNA"/>
</dbReference>
<dbReference type="InterPro" id="IPR036187">
    <property type="entry name" value="DNA_mismatch_repair_MutS_sf"/>
</dbReference>
<protein>
    <recommendedName>
        <fullName evidence="4">DNA mismatch repair proteins mutS family domain-containing protein</fullName>
    </recommendedName>
</protein>
<dbReference type="GO" id="GO:0140664">
    <property type="term" value="F:ATP-dependent DNA damage sensor activity"/>
    <property type="evidence" value="ECO:0007669"/>
    <property type="project" value="InterPro"/>
</dbReference>
<proteinExistence type="predicted"/>
<feature type="domain" description="DNA mismatch repair proteins mutS family" evidence="4">
    <location>
        <begin position="300"/>
        <end position="489"/>
    </location>
</feature>
<evidence type="ECO:0000259" key="4">
    <source>
        <dbReference type="SMART" id="SM00534"/>
    </source>
</evidence>
<dbReference type="InterPro" id="IPR000432">
    <property type="entry name" value="DNA_mismatch_repair_MutS_C"/>
</dbReference>
<dbReference type="Gene3D" id="3.40.50.300">
    <property type="entry name" value="P-loop containing nucleotide triphosphate hydrolases"/>
    <property type="match status" value="1"/>
</dbReference>
<dbReference type="GO" id="GO:0030983">
    <property type="term" value="F:mismatched DNA binding"/>
    <property type="evidence" value="ECO:0007669"/>
    <property type="project" value="InterPro"/>
</dbReference>
<keyword evidence="3" id="KW-0238">DNA-binding</keyword>
<dbReference type="Pfam" id="PF05192">
    <property type="entry name" value="MutS_III"/>
    <property type="match status" value="1"/>
</dbReference>
<sequence length="513" mass="57499">MGPTRILGERPLFPTGFDFRGPLGPDGKPFADAQTLRDLDLFPSGEDDPSLFALLDRTRTAGGKRALAEFLGSGSIDRKTIERRQAAIRYFANRTTRDAWALRSSHRVVSHLERYLESYVHPLTGPRGPIYTIRALWFRANYARYFEYLDSWIRSLHRLLLSLEESRQQRKQAERDPSQAVEAPPAILECLDSIDQLLDDDTVRAFLRKGGRYSRFGPAAMLHFDERFRRELAPKVRNAMTAIHTLDVYLALGTAAEELGLRFPRLDTDTTGPSRLDCLGLFHPFLEEPVRNEVHLGSEHGFLFLTGPNMAGKTTLMKALGLAVYMAHRGLPVPCSEMTFSLFDGLVSSLNVEDNLGKGYSFFYAEVRRVKDVAEGLAARRRLVVLFDELFKGTNLKDALDGSRLVVSGFRRFPGSLFVLSSHLLELGEELGQFATTGDAPIVPIQFQRFDATVENGSPQFSYRLRDGISSERMGMLILSNAGIPGLLGVSTQGDQSVLEDQTRDRTPDRPIR</sequence>
<evidence type="ECO:0000256" key="3">
    <source>
        <dbReference type="ARBA" id="ARBA00023125"/>
    </source>
</evidence>
<name>A0A956NEL1_UNCEI</name>
<dbReference type="GO" id="GO:0005524">
    <property type="term" value="F:ATP binding"/>
    <property type="evidence" value="ECO:0007669"/>
    <property type="project" value="UniProtKB-KW"/>
</dbReference>
<dbReference type="InterPro" id="IPR007696">
    <property type="entry name" value="DNA_mismatch_repair_MutS_core"/>
</dbReference>
<organism evidence="5 6">
    <name type="scientific">Eiseniibacteriota bacterium</name>
    <dbReference type="NCBI Taxonomy" id="2212470"/>
    <lineage>
        <taxon>Bacteria</taxon>
        <taxon>Candidatus Eiseniibacteriota</taxon>
    </lineage>
</organism>
<dbReference type="SUPFAM" id="SSF52540">
    <property type="entry name" value="P-loop containing nucleoside triphosphate hydrolases"/>
    <property type="match status" value="1"/>
</dbReference>